<accession>A0A178CC41</accession>
<evidence type="ECO:0000256" key="4">
    <source>
        <dbReference type="ARBA" id="ARBA00023163"/>
    </source>
</evidence>
<dbReference type="GO" id="GO:0000976">
    <property type="term" value="F:transcription cis-regulatory region binding"/>
    <property type="evidence" value="ECO:0007669"/>
    <property type="project" value="TreeGrafter"/>
</dbReference>
<evidence type="ECO:0008006" key="10">
    <source>
        <dbReference type="Google" id="ProtNLM"/>
    </source>
</evidence>
<feature type="transmembrane region" description="Helical" evidence="7">
    <location>
        <begin position="184"/>
        <end position="203"/>
    </location>
</feature>
<dbReference type="InterPro" id="IPR051089">
    <property type="entry name" value="prtT"/>
</dbReference>
<dbReference type="GeneID" id="34593442"/>
<comment type="caution">
    <text evidence="8">The sequence shown here is derived from an EMBL/GenBank/DDBJ whole genome shotgun (WGS) entry which is preliminary data.</text>
</comment>
<dbReference type="OrthoDB" id="10021397at2759"/>
<dbReference type="Proteomes" id="UP000185904">
    <property type="component" value="Unassembled WGS sequence"/>
</dbReference>
<proteinExistence type="predicted"/>
<feature type="region of interest" description="Disordered" evidence="6">
    <location>
        <begin position="49"/>
        <end position="105"/>
    </location>
</feature>
<gene>
    <name evidence="8" type="ORF">AYO20_10049</name>
</gene>
<sequence length="725" mass="79869">MTPNTTRHRMDEHVFTVPGPNAGVYSEGRGWIAKENKLDELVNVLRNQNHHRPGAGDFDTATSDSSPAFDTEDFNTDHERRHPQDSRSRNRIHPPPISRGADRVIPTDKSSSLTFNYPIHPVCESHTTLTSRRGTHILPAFYSVTPTEAEQCLGVFRSQHLEFMPFVHLPPTVTASQLRETRPFLWYNIMTVATPVTSLQLAWSEAIQKKLAQDMFVENERSVDLLLGLLVYLSCSMTCGGYTRVLAHWKLRRSHFYKKRGPNISLLCSLAMSLVFDLGLNKASREGPGGLYVRPSASEGDGKTMDECRAVLACFHVTNQISFTMKRIDGLNWTPYMERCLETLATQPEWHLDGVLVAQVRLQLLLDDINRNSWSLSATSTSSSSSLFSASSPSHTTAAATATATATGPSAFYVSAILAQIRAIEKELAPDLKNNQQRGTSWALLDILLAQLRYTELITHETTIQLAGPTNPNINTKPDHRRHQARRDLVACLGGFFDALFALPATAYAGMSFPFWCQLGHCLLTLHGVVSMDRDLLCDGDGDNRLDLLDICDRLISSLDEVSSQRKLLAAYTSHSTGIGYGDGDGDCNSGAGPGADVDTFTLSSRMIRSMKTAWMRELAAMTADVSASTTTTTNNNSRGGQRNDNVDCETDIPTSTSTSTTTTTFETHVVDPAQIAPWGDNDDGGNLGRAFLTAEAESSSFFSPLFMDESWFVDRDTASAFSWS</sequence>
<keyword evidence="7" id="KW-0812">Transmembrane</keyword>
<dbReference type="EMBL" id="LVCJ01000101">
    <property type="protein sequence ID" value="OAL26625.1"/>
    <property type="molecule type" value="Genomic_DNA"/>
</dbReference>
<dbReference type="AlphaFoldDB" id="A0A178CC41"/>
<name>A0A178CC41_9EURO</name>
<keyword evidence="7" id="KW-1133">Transmembrane helix</keyword>
<keyword evidence="2" id="KW-0805">Transcription regulation</keyword>
<dbReference type="PROSITE" id="PS00018">
    <property type="entry name" value="EF_HAND_1"/>
    <property type="match status" value="1"/>
</dbReference>
<keyword evidence="4" id="KW-0804">Transcription</keyword>
<evidence type="ECO:0000256" key="6">
    <source>
        <dbReference type="SAM" id="MobiDB-lite"/>
    </source>
</evidence>
<feature type="region of interest" description="Disordered" evidence="6">
    <location>
        <begin position="626"/>
        <end position="667"/>
    </location>
</feature>
<dbReference type="PANTHER" id="PTHR31845:SF32">
    <property type="entry name" value="MISCELLANEOUS ZN(II)2CYS6 TRANSCRIPTION FACTOR (EUROFUNG)-RELATED"/>
    <property type="match status" value="1"/>
</dbReference>
<dbReference type="GO" id="GO:0000981">
    <property type="term" value="F:DNA-binding transcription factor activity, RNA polymerase II-specific"/>
    <property type="evidence" value="ECO:0007669"/>
    <property type="project" value="TreeGrafter"/>
</dbReference>
<evidence type="ECO:0000313" key="9">
    <source>
        <dbReference type="Proteomes" id="UP000185904"/>
    </source>
</evidence>
<comment type="subcellular location">
    <subcellularLocation>
        <location evidence="1">Nucleus</location>
    </subcellularLocation>
</comment>
<keyword evidence="7" id="KW-0472">Membrane</keyword>
<feature type="compositionally biased region" description="Basic and acidic residues" evidence="6">
    <location>
        <begin position="75"/>
        <end position="88"/>
    </location>
</feature>
<evidence type="ECO:0000256" key="2">
    <source>
        <dbReference type="ARBA" id="ARBA00023015"/>
    </source>
</evidence>
<dbReference type="RefSeq" id="XP_022495750.1">
    <property type="nucleotide sequence ID" value="XM_022648313.1"/>
</dbReference>
<evidence type="ECO:0000256" key="7">
    <source>
        <dbReference type="SAM" id="Phobius"/>
    </source>
</evidence>
<keyword evidence="9" id="KW-1185">Reference proteome</keyword>
<dbReference type="InterPro" id="IPR018247">
    <property type="entry name" value="EF_Hand_1_Ca_BS"/>
</dbReference>
<dbReference type="PANTHER" id="PTHR31845">
    <property type="entry name" value="FINGER DOMAIN PROTEIN, PUTATIVE-RELATED"/>
    <property type="match status" value="1"/>
</dbReference>
<keyword evidence="5" id="KW-0539">Nucleus</keyword>
<feature type="compositionally biased region" description="Low complexity" evidence="6">
    <location>
        <begin position="655"/>
        <end position="665"/>
    </location>
</feature>
<feature type="transmembrane region" description="Helical" evidence="7">
    <location>
        <begin position="223"/>
        <end position="243"/>
    </location>
</feature>
<organism evidence="8 9">
    <name type="scientific">Fonsecaea nubica</name>
    <dbReference type="NCBI Taxonomy" id="856822"/>
    <lineage>
        <taxon>Eukaryota</taxon>
        <taxon>Fungi</taxon>
        <taxon>Dikarya</taxon>
        <taxon>Ascomycota</taxon>
        <taxon>Pezizomycotina</taxon>
        <taxon>Eurotiomycetes</taxon>
        <taxon>Chaetothyriomycetidae</taxon>
        <taxon>Chaetothyriales</taxon>
        <taxon>Herpotrichiellaceae</taxon>
        <taxon>Fonsecaea</taxon>
    </lineage>
</organism>
<evidence type="ECO:0000256" key="1">
    <source>
        <dbReference type="ARBA" id="ARBA00004123"/>
    </source>
</evidence>
<evidence type="ECO:0000256" key="5">
    <source>
        <dbReference type="ARBA" id="ARBA00023242"/>
    </source>
</evidence>
<dbReference type="GO" id="GO:0005634">
    <property type="term" value="C:nucleus"/>
    <property type="evidence" value="ECO:0007669"/>
    <property type="project" value="UniProtKB-SubCell"/>
</dbReference>
<evidence type="ECO:0000313" key="8">
    <source>
        <dbReference type="EMBL" id="OAL26625.1"/>
    </source>
</evidence>
<evidence type="ECO:0000256" key="3">
    <source>
        <dbReference type="ARBA" id="ARBA00023125"/>
    </source>
</evidence>
<keyword evidence="3" id="KW-0238">DNA-binding</keyword>
<protein>
    <recommendedName>
        <fullName evidence="10">Transcription factor domain-containing protein</fullName>
    </recommendedName>
</protein>
<reference evidence="8 9" key="1">
    <citation type="submission" date="2016-03" db="EMBL/GenBank/DDBJ databases">
        <title>The draft genome sequence of Fonsecaea nubica causative agent of cutaneous subcutaneous infection in human host.</title>
        <authorList>
            <person name="Costa F."/>
            <person name="Sybren D.H."/>
            <person name="Raittz R.T."/>
            <person name="Weiss V.A."/>
            <person name="Leao A.C."/>
            <person name="Gomes R."/>
            <person name="De Souza E.M."/>
            <person name="Pedrosa F.O."/>
            <person name="Steffens M.B."/>
            <person name="Bombassaro A."/>
            <person name="Tadra-Sfeir M.Z."/>
            <person name="Moreno L.F."/>
            <person name="Najafzadeh M.J."/>
            <person name="Felipe M.S."/>
            <person name="Teixeira M."/>
            <person name="Sun J."/>
            <person name="Xi L."/>
            <person name="Castro M.A."/>
            <person name="Vicente V.A."/>
        </authorList>
    </citation>
    <scope>NUCLEOTIDE SEQUENCE [LARGE SCALE GENOMIC DNA]</scope>
    <source>
        <strain evidence="8 9">CBS 269.64</strain>
    </source>
</reference>